<evidence type="ECO:0000313" key="3">
    <source>
        <dbReference type="Proteomes" id="UP001178507"/>
    </source>
</evidence>
<dbReference type="EMBL" id="CAUJNA010000735">
    <property type="protein sequence ID" value="CAJ1380663.1"/>
    <property type="molecule type" value="Genomic_DNA"/>
</dbReference>
<gene>
    <name evidence="2" type="ORF">EVOR1521_LOCUS8554</name>
</gene>
<feature type="compositionally biased region" description="Basic and acidic residues" evidence="1">
    <location>
        <begin position="45"/>
        <end position="78"/>
    </location>
</feature>
<dbReference type="AlphaFoldDB" id="A0AA36I5P1"/>
<evidence type="ECO:0000256" key="1">
    <source>
        <dbReference type="SAM" id="MobiDB-lite"/>
    </source>
</evidence>
<proteinExistence type="predicted"/>
<keyword evidence="3" id="KW-1185">Reference proteome</keyword>
<name>A0AA36I5P1_9DINO</name>
<sequence length="212" mass="24012">MGQLPKPSELDNLSLEDVETLELMQKKKKEADETFKAAKSTAKLVSERKSVPEKPMKEEKQKQQKDRGGQETKKEESKNIREEIITVHFNFQNHNFSLTIPRNTTTGKLCSLIIELMNLPKKTKFRMMFGGNDIYVSGDDGQSFGLKRLHKVPVNDGDTIDLDTDEGVITPLRTTEEIFAPWNASNIDNDGSSNESMDEEEQQDSDNKSNDS</sequence>
<dbReference type="Gene3D" id="3.10.20.90">
    <property type="entry name" value="Phosphatidylinositol 3-kinase Catalytic Subunit, Chain A, domain 1"/>
    <property type="match status" value="1"/>
</dbReference>
<organism evidence="2 3">
    <name type="scientific">Effrenium voratum</name>
    <dbReference type="NCBI Taxonomy" id="2562239"/>
    <lineage>
        <taxon>Eukaryota</taxon>
        <taxon>Sar</taxon>
        <taxon>Alveolata</taxon>
        <taxon>Dinophyceae</taxon>
        <taxon>Suessiales</taxon>
        <taxon>Symbiodiniaceae</taxon>
        <taxon>Effrenium</taxon>
    </lineage>
</organism>
<dbReference type="Proteomes" id="UP001178507">
    <property type="component" value="Unassembled WGS sequence"/>
</dbReference>
<feature type="region of interest" description="Disordered" evidence="1">
    <location>
        <begin position="28"/>
        <end position="78"/>
    </location>
</feature>
<accession>A0AA36I5P1</accession>
<evidence type="ECO:0000313" key="2">
    <source>
        <dbReference type="EMBL" id="CAJ1380663.1"/>
    </source>
</evidence>
<feature type="region of interest" description="Disordered" evidence="1">
    <location>
        <begin position="180"/>
        <end position="212"/>
    </location>
</feature>
<reference evidence="2" key="1">
    <citation type="submission" date="2023-08" db="EMBL/GenBank/DDBJ databases">
        <authorList>
            <person name="Chen Y."/>
            <person name="Shah S."/>
            <person name="Dougan E. K."/>
            <person name="Thang M."/>
            <person name="Chan C."/>
        </authorList>
    </citation>
    <scope>NUCLEOTIDE SEQUENCE</scope>
</reference>
<comment type="caution">
    <text evidence="2">The sequence shown here is derived from an EMBL/GenBank/DDBJ whole genome shotgun (WGS) entry which is preliminary data.</text>
</comment>
<protein>
    <submittedName>
        <fullName evidence="2">Uncharacterized protein</fullName>
    </submittedName>
</protein>